<organism evidence="2 3">
    <name type="scientific">Steinernema glaseri</name>
    <dbReference type="NCBI Taxonomy" id="37863"/>
    <lineage>
        <taxon>Eukaryota</taxon>
        <taxon>Metazoa</taxon>
        <taxon>Ecdysozoa</taxon>
        <taxon>Nematoda</taxon>
        <taxon>Chromadorea</taxon>
        <taxon>Rhabditida</taxon>
        <taxon>Tylenchina</taxon>
        <taxon>Panagrolaimomorpha</taxon>
        <taxon>Strongyloidoidea</taxon>
        <taxon>Steinernematidae</taxon>
        <taxon>Steinernema</taxon>
    </lineage>
</organism>
<dbReference type="Proteomes" id="UP000095287">
    <property type="component" value="Unplaced"/>
</dbReference>
<evidence type="ECO:0000313" key="2">
    <source>
        <dbReference type="Proteomes" id="UP000095287"/>
    </source>
</evidence>
<proteinExistence type="predicted"/>
<evidence type="ECO:0000256" key="1">
    <source>
        <dbReference type="SAM" id="MobiDB-lite"/>
    </source>
</evidence>
<sequence>MMSNFLVLFRTDDERRASREHLRRAPAPCRHVETEETSTKGKKRKVWDPEKIQEDPVHQVHRRYPDLPCFHKSF</sequence>
<name>A0A1I7ZEH6_9BILA</name>
<feature type="region of interest" description="Disordered" evidence="1">
    <location>
        <begin position="16"/>
        <end position="58"/>
    </location>
</feature>
<feature type="compositionally biased region" description="Basic and acidic residues" evidence="1">
    <location>
        <begin position="30"/>
        <end position="39"/>
    </location>
</feature>
<feature type="compositionally biased region" description="Basic and acidic residues" evidence="1">
    <location>
        <begin position="46"/>
        <end position="58"/>
    </location>
</feature>
<accession>A0A1I7ZEH6</accession>
<evidence type="ECO:0000313" key="3">
    <source>
        <dbReference type="WBParaSite" id="L893_g25595.t1"/>
    </source>
</evidence>
<dbReference type="WBParaSite" id="L893_g25595.t1">
    <property type="protein sequence ID" value="L893_g25595.t1"/>
    <property type="gene ID" value="L893_g25595"/>
</dbReference>
<protein>
    <submittedName>
        <fullName evidence="3">Uncharacterized protein</fullName>
    </submittedName>
</protein>
<dbReference type="AlphaFoldDB" id="A0A1I7ZEH6"/>
<keyword evidence="2" id="KW-1185">Reference proteome</keyword>
<reference evidence="3" key="1">
    <citation type="submission" date="2016-11" db="UniProtKB">
        <authorList>
            <consortium name="WormBaseParasite"/>
        </authorList>
    </citation>
    <scope>IDENTIFICATION</scope>
</reference>